<proteinExistence type="predicted"/>
<evidence type="ECO:0000313" key="3">
    <source>
        <dbReference type="EMBL" id="QFG02474.1"/>
    </source>
</evidence>
<dbReference type="InterPro" id="IPR052019">
    <property type="entry name" value="F420H2_bilvrd_red/Heme_oxyg"/>
</dbReference>
<keyword evidence="1" id="KW-0560">Oxidoreductase</keyword>
<dbReference type="PANTHER" id="PTHR35176:SF6">
    <property type="entry name" value="HEME OXYGENASE HI_0854-RELATED"/>
    <property type="match status" value="1"/>
</dbReference>
<evidence type="ECO:0000313" key="4">
    <source>
        <dbReference type="Proteomes" id="UP000326331"/>
    </source>
</evidence>
<protein>
    <submittedName>
        <fullName evidence="3">PPOX class F420-dependent oxidoreductase</fullName>
    </submittedName>
</protein>
<name>A0ABX6BZP1_9CHLR</name>
<feature type="domain" description="Pyridoxamine 5'-phosphate oxidase N-terminal" evidence="2">
    <location>
        <begin position="7"/>
        <end position="129"/>
    </location>
</feature>
<dbReference type="InterPro" id="IPR011576">
    <property type="entry name" value="Pyridox_Oxase_N"/>
</dbReference>
<dbReference type="Proteomes" id="UP000326331">
    <property type="component" value="Chromosome"/>
</dbReference>
<reference evidence="3 4" key="2">
    <citation type="submission" date="2019-10" db="EMBL/GenBank/DDBJ databases">
        <title>Thermopilla bonchosmolovskayae gen. nov., sp. nov., a moderately thermophilic Chloroflexi bacterium from a Chukotka hot spring (Arctic, Russia), representing a novel classis Thermopillaia, which include previously uncultivated lineage OLB14.</title>
        <authorList>
            <person name="Kochetkova T.V."/>
            <person name="Zayulina K.S."/>
            <person name="Zhigarkov V.S."/>
            <person name="Minaev N.V."/>
            <person name="Novikov A."/>
            <person name="Toshchakov S.V."/>
            <person name="Elcheninov A.G."/>
            <person name="Kublanov I.V."/>
        </authorList>
    </citation>
    <scope>NUCLEOTIDE SEQUENCE [LARGE SCALE GENOMIC DNA]</scope>
    <source>
        <strain evidence="3 4">3753O</strain>
    </source>
</reference>
<reference evidence="3 4" key="1">
    <citation type="submission" date="2019-08" db="EMBL/GenBank/DDBJ databases">
        <authorList>
            <person name="Toschakov S.V."/>
        </authorList>
    </citation>
    <scope>NUCLEOTIDE SEQUENCE [LARGE SCALE GENOMIC DNA]</scope>
    <source>
        <strain evidence="3 4">3753O</strain>
    </source>
</reference>
<dbReference type="PANTHER" id="PTHR35176">
    <property type="entry name" value="HEME OXYGENASE HI_0854-RELATED"/>
    <property type="match status" value="1"/>
</dbReference>
<evidence type="ECO:0000259" key="2">
    <source>
        <dbReference type="Pfam" id="PF01243"/>
    </source>
</evidence>
<organism evidence="3 4">
    <name type="scientific">Tepidiforma bonchosmolovskayae</name>
    <dbReference type="NCBI Taxonomy" id="2601677"/>
    <lineage>
        <taxon>Bacteria</taxon>
        <taxon>Bacillati</taxon>
        <taxon>Chloroflexota</taxon>
        <taxon>Tepidiformia</taxon>
        <taxon>Tepidiformales</taxon>
        <taxon>Tepidiformaceae</taxon>
        <taxon>Tepidiforma</taxon>
    </lineage>
</organism>
<dbReference type="NCBIfam" id="TIGR03618">
    <property type="entry name" value="Rv1155_F420"/>
    <property type="match status" value="1"/>
</dbReference>
<keyword evidence="4" id="KW-1185">Reference proteome</keyword>
<dbReference type="Gene3D" id="2.30.110.10">
    <property type="entry name" value="Electron Transport, Fmn-binding Protein, Chain A"/>
    <property type="match status" value="1"/>
</dbReference>
<dbReference type="SUPFAM" id="SSF50475">
    <property type="entry name" value="FMN-binding split barrel"/>
    <property type="match status" value="1"/>
</dbReference>
<dbReference type="Pfam" id="PF01243">
    <property type="entry name" value="PNPOx_N"/>
    <property type="match status" value="1"/>
</dbReference>
<evidence type="ECO:0000256" key="1">
    <source>
        <dbReference type="ARBA" id="ARBA00023002"/>
    </source>
</evidence>
<dbReference type="RefSeq" id="WP_158066403.1">
    <property type="nucleotide sequence ID" value="NZ_CP042829.1"/>
</dbReference>
<accession>A0ABX6BZP1</accession>
<dbReference type="InterPro" id="IPR019920">
    <property type="entry name" value="F420-binding_dom_put"/>
</dbReference>
<sequence>MPASIPASHRDLFEKPNFGHLATLMPDGSPQVTPVWVDIDGDTILINTAEGRVKTRNLDRDGRVAISVADQQNPYRYIQVRGRVVARTHEGADAHIDRLAKKYLGQDRYPFRQPGEQRVIFRIQPEHVQVSG</sequence>
<dbReference type="EMBL" id="CP042829">
    <property type="protein sequence ID" value="QFG02474.1"/>
    <property type="molecule type" value="Genomic_DNA"/>
</dbReference>
<gene>
    <name evidence="3" type="ORF">Tbon_03925</name>
</gene>
<dbReference type="InterPro" id="IPR012349">
    <property type="entry name" value="Split_barrel_FMN-bd"/>
</dbReference>